<dbReference type="PANTHER" id="PTHR48462:SF1">
    <property type="entry name" value="PROTEIN, PUTATIVE-RELATED"/>
    <property type="match status" value="1"/>
</dbReference>
<feature type="non-terminal residue" evidence="1">
    <location>
        <position position="88"/>
    </location>
</feature>
<evidence type="ECO:0000313" key="1">
    <source>
        <dbReference type="EMBL" id="MCI61183.1"/>
    </source>
</evidence>
<keyword evidence="2" id="KW-1185">Reference proteome</keyword>
<reference evidence="1 2" key="1">
    <citation type="journal article" date="2018" name="Front. Plant Sci.">
        <title>Red Clover (Trifolium pratense) and Zigzag Clover (T. medium) - A Picture of Genomic Similarities and Differences.</title>
        <authorList>
            <person name="Dluhosova J."/>
            <person name="Istvanek J."/>
            <person name="Nedelnik J."/>
            <person name="Repkova J."/>
        </authorList>
    </citation>
    <scope>NUCLEOTIDE SEQUENCE [LARGE SCALE GENOMIC DNA]</scope>
    <source>
        <strain evidence="2">cv. 10/8</strain>
        <tissue evidence="1">Leaf</tissue>
    </source>
</reference>
<accession>A0A392TJ79</accession>
<protein>
    <submittedName>
        <fullName evidence="1">Uncharacterized protein</fullName>
    </submittedName>
</protein>
<dbReference type="EMBL" id="LXQA010594986">
    <property type="protein sequence ID" value="MCI61183.1"/>
    <property type="molecule type" value="Genomic_DNA"/>
</dbReference>
<name>A0A392TJ79_9FABA</name>
<comment type="caution">
    <text evidence="1">The sequence shown here is derived from an EMBL/GenBank/DDBJ whole genome shotgun (WGS) entry which is preliminary data.</text>
</comment>
<evidence type="ECO:0000313" key="2">
    <source>
        <dbReference type="Proteomes" id="UP000265520"/>
    </source>
</evidence>
<organism evidence="1 2">
    <name type="scientific">Trifolium medium</name>
    <dbReference type="NCBI Taxonomy" id="97028"/>
    <lineage>
        <taxon>Eukaryota</taxon>
        <taxon>Viridiplantae</taxon>
        <taxon>Streptophyta</taxon>
        <taxon>Embryophyta</taxon>
        <taxon>Tracheophyta</taxon>
        <taxon>Spermatophyta</taxon>
        <taxon>Magnoliopsida</taxon>
        <taxon>eudicotyledons</taxon>
        <taxon>Gunneridae</taxon>
        <taxon>Pentapetalae</taxon>
        <taxon>rosids</taxon>
        <taxon>fabids</taxon>
        <taxon>Fabales</taxon>
        <taxon>Fabaceae</taxon>
        <taxon>Papilionoideae</taxon>
        <taxon>50 kb inversion clade</taxon>
        <taxon>NPAAA clade</taxon>
        <taxon>Hologalegina</taxon>
        <taxon>IRL clade</taxon>
        <taxon>Trifolieae</taxon>
        <taxon>Trifolium</taxon>
    </lineage>
</organism>
<dbReference type="PANTHER" id="PTHR48462">
    <property type="entry name" value="PROTEIN, PUTATIVE-RELATED"/>
    <property type="match status" value="1"/>
</dbReference>
<dbReference type="AlphaFoldDB" id="A0A392TJ79"/>
<feature type="non-terminal residue" evidence="1">
    <location>
        <position position="1"/>
    </location>
</feature>
<dbReference type="Proteomes" id="UP000265520">
    <property type="component" value="Unassembled WGS sequence"/>
</dbReference>
<proteinExistence type="predicted"/>
<sequence length="88" mass="9287">DEGLCGAVEDIVVGGGPFFGDLQWRLASLPIKAGGLGLYSVVEAASYAFVTSRAQSWVLQDHILRDSGACGMDSDFDNALDGLRDIIP</sequence>